<feature type="compositionally biased region" description="Polar residues" evidence="1">
    <location>
        <begin position="462"/>
        <end position="471"/>
    </location>
</feature>
<name>A0A3M7RD09_BRAPC</name>
<dbReference type="STRING" id="10195.A0A3M7RD09"/>
<sequence length="471" mass="53834">MSEVGLGYYHVFDCDVDDPLVGTKWTEWLDGLENYLTWLNVADDKRKVAALFHHAGREISRIYKSMPPNELVDNMPRVDKFEDIKKKINDYLNPRKNVFYEIHKFRQAKQECGESIAGYVTRLKNLSTYCGFTNVDNEIISQIIEGSNNRDVVAKALRMNNDKLKLETLLDWGRTREVAGQQIKDIEKDSNEVNAVHDARRETRTGKEHDMSGKQMINERKCFSCGFDYPHKHGRECPAKNQSELMFRRTNFSRLNSLEYESSQSEVIGKAIENDKKALEKVKFYADSKIRFHKVAKFKVGDHVLLRQKRKSKTTSLYERAPYRIVSLNGTMAEIDNGHRQVARNTSVLKKVIIYPRVGMSKDAGAEGEQVENNDSGSDSALQDLGSGEVYEDTEEAVVGNERQVSEGLGSNSHLGETDDKQIVDSTPKRTISKHQSKKSSSTKKRAHRATRKQVNYKETRTYNTRSKSSS</sequence>
<dbReference type="PANTHER" id="PTHR33198:SF20">
    <property type="entry name" value="RETROTRANSPOSON GAG DOMAIN-CONTAINING PROTEIN"/>
    <property type="match status" value="1"/>
</dbReference>
<dbReference type="PANTHER" id="PTHR33198">
    <property type="entry name" value="ANK_REP_REGION DOMAIN-CONTAINING PROTEIN-RELATED"/>
    <property type="match status" value="1"/>
</dbReference>
<reference evidence="2 3" key="1">
    <citation type="journal article" date="2018" name="Sci. Rep.">
        <title>Genomic signatures of local adaptation to the degree of environmental predictability in rotifers.</title>
        <authorList>
            <person name="Franch-Gras L."/>
            <person name="Hahn C."/>
            <person name="Garcia-Roger E.M."/>
            <person name="Carmona M.J."/>
            <person name="Serra M."/>
            <person name="Gomez A."/>
        </authorList>
    </citation>
    <scope>NUCLEOTIDE SEQUENCE [LARGE SCALE GENOMIC DNA]</scope>
    <source>
        <strain evidence="2">HYR1</strain>
    </source>
</reference>
<dbReference type="Proteomes" id="UP000276133">
    <property type="component" value="Unassembled WGS sequence"/>
</dbReference>
<comment type="caution">
    <text evidence="2">The sequence shown here is derived from an EMBL/GenBank/DDBJ whole genome shotgun (WGS) entry which is preliminary data.</text>
</comment>
<evidence type="ECO:0000313" key="2">
    <source>
        <dbReference type="EMBL" id="RNA21453.1"/>
    </source>
</evidence>
<dbReference type="OrthoDB" id="10068383at2759"/>
<feature type="compositionally biased region" description="Basic residues" evidence="1">
    <location>
        <begin position="431"/>
        <end position="452"/>
    </location>
</feature>
<dbReference type="AlphaFoldDB" id="A0A3M7RD09"/>
<proteinExistence type="predicted"/>
<keyword evidence="3" id="KW-1185">Reference proteome</keyword>
<accession>A0A3M7RD09</accession>
<protein>
    <submittedName>
        <fullName evidence="2">Transposon Tf2-9 poly</fullName>
    </submittedName>
</protein>
<evidence type="ECO:0000313" key="3">
    <source>
        <dbReference type="Proteomes" id="UP000276133"/>
    </source>
</evidence>
<evidence type="ECO:0000256" key="1">
    <source>
        <dbReference type="SAM" id="MobiDB-lite"/>
    </source>
</evidence>
<feature type="compositionally biased region" description="Polar residues" evidence="1">
    <location>
        <begin position="371"/>
        <end position="381"/>
    </location>
</feature>
<dbReference type="EMBL" id="REGN01003662">
    <property type="protein sequence ID" value="RNA21453.1"/>
    <property type="molecule type" value="Genomic_DNA"/>
</dbReference>
<organism evidence="2 3">
    <name type="scientific">Brachionus plicatilis</name>
    <name type="common">Marine rotifer</name>
    <name type="synonym">Brachionus muelleri</name>
    <dbReference type="NCBI Taxonomy" id="10195"/>
    <lineage>
        <taxon>Eukaryota</taxon>
        <taxon>Metazoa</taxon>
        <taxon>Spiralia</taxon>
        <taxon>Gnathifera</taxon>
        <taxon>Rotifera</taxon>
        <taxon>Eurotatoria</taxon>
        <taxon>Monogononta</taxon>
        <taxon>Pseudotrocha</taxon>
        <taxon>Ploima</taxon>
        <taxon>Brachionidae</taxon>
        <taxon>Brachionus</taxon>
    </lineage>
</organism>
<feature type="region of interest" description="Disordered" evidence="1">
    <location>
        <begin position="364"/>
        <end position="471"/>
    </location>
</feature>
<gene>
    <name evidence="2" type="ORF">BpHYR1_018310</name>
</gene>